<proteinExistence type="predicted"/>
<sequence>MTPEEEEMAPQCAHCHCRILGHGVESADAVFCCAHCARQAGHAELADRA</sequence>
<reference evidence="1 2" key="1">
    <citation type="submission" date="2020-10" db="EMBL/GenBank/DDBJ databases">
        <title>Whole genome sequence of oil-degrading bacteria Rhodococcus pyridinivorans strain 5Ap.</title>
        <authorList>
            <person name="Akhremchuk A.E."/>
            <person name="Valentovich L.N."/>
            <person name="Charniauskaya M.I."/>
            <person name="Bukliarevich H.A."/>
            <person name="Titok M.A."/>
        </authorList>
    </citation>
    <scope>NUCLEOTIDE SEQUENCE [LARGE SCALE GENOMIC DNA]</scope>
    <source>
        <strain evidence="1 2">5Ap</strain>
    </source>
</reference>
<dbReference type="RefSeq" id="WP_006553103.1">
    <property type="nucleotide sequence ID" value="NZ_CP022208.1"/>
</dbReference>
<organism evidence="1 2">
    <name type="scientific">Rhodococcus pyridinivorans</name>
    <dbReference type="NCBI Taxonomy" id="103816"/>
    <lineage>
        <taxon>Bacteria</taxon>
        <taxon>Bacillati</taxon>
        <taxon>Actinomycetota</taxon>
        <taxon>Actinomycetes</taxon>
        <taxon>Mycobacteriales</taxon>
        <taxon>Nocardiaceae</taxon>
        <taxon>Rhodococcus</taxon>
    </lineage>
</organism>
<keyword evidence="2" id="KW-1185">Reference proteome</keyword>
<evidence type="ECO:0008006" key="3">
    <source>
        <dbReference type="Google" id="ProtNLM"/>
    </source>
</evidence>
<evidence type="ECO:0000313" key="2">
    <source>
        <dbReference type="Proteomes" id="UP000593818"/>
    </source>
</evidence>
<protein>
    <recommendedName>
        <fullName evidence="3">Metallothionein</fullName>
    </recommendedName>
</protein>
<dbReference type="EMBL" id="CP063450">
    <property type="protein sequence ID" value="QOW01434.1"/>
    <property type="molecule type" value="Genomic_DNA"/>
</dbReference>
<dbReference type="Proteomes" id="UP000593818">
    <property type="component" value="Chromosome"/>
</dbReference>
<dbReference type="GeneID" id="43508247"/>
<evidence type="ECO:0000313" key="1">
    <source>
        <dbReference type="EMBL" id="QOW01434.1"/>
    </source>
</evidence>
<name>A0A7M2XVT3_9NOCA</name>
<dbReference type="AlphaFoldDB" id="A0A7M2XVT3"/>
<gene>
    <name evidence="1" type="ORF">INP59_20065</name>
</gene>
<accession>A0A7M2XVT3</accession>